<accession>A0A0C3GFB1</accession>
<dbReference type="InterPro" id="IPR010730">
    <property type="entry name" value="HET"/>
</dbReference>
<name>A0A0C3GFB1_OIDMZ</name>
<protein>
    <recommendedName>
        <fullName evidence="1">Heterokaryon incompatibility domain-containing protein</fullName>
    </recommendedName>
</protein>
<evidence type="ECO:0000313" key="2">
    <source>
        <dbReference type="EMBL" id="KIM94805.1"/>
    </source>
</evidence>
<evidence type="ECO:0000259" key="1">
    <source>
        <dbReference type="Pfam" id="PF06985"/>
    </source>
</evidence>
<sequence length="193" mass="22062">MGDIYRNAKKALACIGKDIDGGAEDVAGLVHDISKMISKYNSIADMPILAADNTLFDDPRWKALATLMKCPWFTRPWVVQEVGLAKDPRVLYGVVEFSYRDLMRLAIWTDRCASNLDPRAGISFFTIHRDWLDWSEDWRKTADYPDLTFLDLLNHARWLSCFDPRDHIYAYLGHPLARSEDGRGLIVGPRLSD</sequence>
<dbReference type="AlphaFoldDB" id="A0A0C3GFB1"/>
<gene>
    <name evidence="2" type="ORF">OIDMADRAFT_60574</name>
</gene>
<dbReference type="InterPro" id="IPR052895">
    <property type="entry name" value="HetReg/Transcr_Mod"/>
</dbReference>
<keyword evidence="3" id="KW-1185">Reference proteome</keyword>
<proteinExistence type="predicted"/>
<dbReference type="PANTHER" id="PTHR24148">
    <property type="entry name" value="ANKYRIN REPEAT DOMAIN-CONTAINING PROTEIN 39 HOMOLOG-RELATED"/>
    <property type="match status" value="1"/>
</dbReference>
<reference evidence="2 3" key="1">
    <citation type="submission" date="2014-04" db="EMBL/GenBank/DDBJ databases">
        <authorList>
            <consortium name="DOE Joint Genome Institute"/>
            <person name="Kuo A."/>
            <person name="Martino E."/>
            <person name="Perotto S."/>
            <person name="Kohler A."/>
            <person name="Nagy L.G."/>
            <person name="Floudas D."/>
            <person name="Copeland A."/>
            <person name="Barry K.W."/>
            <person name="Cichocki N."/>
            <person name="Veneault-Fourrey C."/>
            <person name="LaButti K."/>
            <person name="Lindquist E.A."/>
            <person name="Lipzen A."/>
            <person name="Lundell T."/>
            <person name="Morin E."/>
            <person name="Murat C."/>
            <person name="Sun H."/>
            <person name="Tunlid A."/>
            <person name="Henrissat B."/>
            <person name="Grigoriev I.V."/>
            <person name="Hibbett D.S."/>
            <person name="Martin F."/>
            <person name="Nordberg H.P."/>
            <person name="Cantor M.N."/>
            <person name="Hua S.X."/>
        </authorList>
    </citation>
    <scope>NUCLEOTIDE SEQUENCE [LARGE SCALE GENOMIC DNA]</scope>
    <source>
        <strain evidence="2 3">Zn</strain>
    </source>
</reference>
<dbReference type="Pfam" id="PF06985">
    <property type="entry name" value="HET"/>
    <property type="match status" value="1"/>
</dbReference>
<dbReference type="Proteomes" id="UP000054321">
    <property type="component" value="Unassembled WGS sequence"/>
</dbReference>
<dbReference type="STRING" id="913774.A0A0C3GFB1"/>
<evidence type="ECO:0000313" key="3">
    <source>
        <dbReference type="Proteomes" id="UP000054321"/>
    </source>
</evidence>
<organism evidence="2 3">
    <name type="scientific">Oidiodendron maius (strain Zn)</name>
    <dbReference type="NCBI Taxonomy" id="913774"/>
    <lineage>
        <taxon>Eukaryota</taxon>
        <taxon>Fungi</taxon>
        <taxon>Dikarya</taxon>
        <taxon>Ascomycota</taxon>
        <taxon>Pezizomycotina</taxon>
        <taxon>Leotiomycetes</taxon>
        <taxon>Leotiomycetes incertae sedis</taxon>
        <taxon>Myxotrichaceae</taxon>
        <taxon>Oidiodendron</taxon>
    </lineage>
</organism>
<dbReference type="HOGENOM" id="CLU_1409180_0_0_1"/>
<dbReference type="EMBL" id="KN832889">
    <property type="protein sequence ID" value="KIM94805.1"/>
    <property type="molecule type" value="Genomic_DNA"/>
</dbReference>
<reference evidence="3" key="2">
    <citation type="submission" date="2015-01" db="EMBL/GenBank/DDBJ databases">
        <title>Evolutionary Origins and Diversification of the Mycorrhizal Mutualists.</title>
        <authorList>
            <consortium name="DOE Joint Genome Institute"/>
            <consortium name="Mycorrhizal Genomics Consortium"/>
            <person name="Kohler A."/>
            <person name="Kuo A."/>
            <person name="Nagy L.G."/>
            <person name="Floudas D."/>
            <person name="Copeland A."/>
            <person name="Barry K.W."/>
            <person name="Cichocki N."/>
            <person name="Veneault-Fourrey C."/>
            <person name="LaButti K."/>
            <person name="Lindquist E.A."/>
            <person name="Lipzen A."/>
            <person name="Lundell T."/>
            <person name="Morin E."/>
            <person name="Murat C."/>
            <person name="Riley R."/>
            <person name="Ohm R."/>
            <person name="Sun H."/>
            <person name="Tunlid A."/>
            <person name="Henrissat B."/>
            <person name="Grigoriev I.V."/>
            <person name="Hibbett D.S."/>
            <person name="Martin F."/>
        </authorList>
    </citation>
    <scope>NUCLEOTIDE SEQUENCE [LARGE SCALE GENOMIC DNA]</scope>
    <source>
        <strain evidence="3">Zn</strain>
    </source>
</reference>
<dbReference type="PANTHER" id="PTHR24148:SF64">
    <property type="entry name" value="HETEROKARYON INCOMPATIBILITY DOMAIN-CONTAINING PROTEIN"/>
    <property type="match status" value="1"/>
</dbReference>
<dbReference type="OrthoDB" id="2288928at2759"/>
<dbReference type="InParanoid" id="A0A0C3GFB1"/>
<feature type="domain" description="Heterokaryon incompatibility" evidence="1">
    <location>
        <begin position="1"/>
        <end position="81"/>
    </location>
</feature>